<evidence type="ECO:0000313" key="2">
    <source>
        <dbReference type="EMBL" id="GEQ77624.1"/>
    </source>
</evidence>
<feature type="chain" id="PRO_5022971307" evidence="1">
    <location>
        <begin position="25"/>
        <end position="155"/>
    </location>
</feature>
<evidence type="ECO:0000256" key="1">
    <source>
        <dbReference type="SAM" id="SignalP"/>
    </source>
</evidence>
<dbReference type="EMBL" id="BKBW01000015">
    <property type="protein sequence ID" value="GEQ77624.1"/>
    <property type="molecule type" value="Genomic_DNA"/>
</dbReference>
<evidence type="ECO:0000313" key="3">
    <source>
        <dbReference type="Proteomes" id="UP000323105"/>
    </source>
</evidence>
<keyword evidence="1" id="KW-0732">Signal</keyword>
<comment type="caution">
    <text evidence="2">The sequence shown here is derived from an EMBL/GenBank/DDBJ whole genome shotgun (WGS) entry which is preliminary data.</text>
</comment>
<reference evidence="2 3" key="1">
    <citation type="journal article" date="2019" name="Microbiol. Resour. Announc.">
        <title>Draft Genome Sequence of Comamonas testosteroni TA441, a Bacterium That Has a Cryptic Phenol Degradation Gene Cluster.</title>
        <authorList>
            <person name="Arai H."/>
            <person name="Ishii M."/>
        </authorList>
    </citation>
    <scope>NUCLEOTIDE SEQUENCE [LARGE SCALE GENOMIC DNA]</scope>
    <source>
        <strain evidence="2 3">TA441</strain>
    </source>
</reference>
<dbReference type="Proteomes" id="UP000323105">
    <property type="component" value="Unassembled WGS sequence"/>
</dbReference>
<gene>
    <name evidence="2" type="ORF">CTTA_4629</name>
</gene>
<dbReference type="RefSeq" id="WP_149356976.1">
    <property type="nucleotide sequence ID" value="NZ_BKBW01000015.1"/>
</dbReference>
<dbReference type="AlphaFoldDB" id="A0A5A7MLB9"/>
<sequence length="155" mass="16076">MRRFFSLFMVLLLALRGLAGDAMAMEQNTDQAHHMGHALVQTPSLDEVAAMAAAVHHAHASLAADVRAHEHHDMGPSHKAAPVGAVACSANSADSDCHQHEGHCTACGICHSTLANPELLTLHSSLPLAAQPAHGAARFASAAPAELVKPPISAL</sequence>
<feature type="signal peptide" evidence="1">
    <location>
        <begin position="1"/>
        <end position="24"/>
    </location>
</feature>
<protein>
    <submittedName>
        <fullName evidence="2">Uncharacterized protein</fullName>
    </submittedName>
</protein>
<name>A0A5A7MLB9_COMTE</name>
<accession>A0A5A7MLB9</accession>
<organism evidence="2 3">
    <name type="scientific">Comamonas testosteroni</name>
    <name type="common">Pseudomonas testosteroni</name>
    <dbReference type="NCBI Taxonomy" id="285"/>
    <lineage>
        <taxon>Bacteria</taxon>
        <taxon>Pseudomonadati</taxon>
        <taxon>Pseudomonadota</taxon>
        <taxon>Betaproteobacteria</taxon>
        <taxon>Burkholderiales</taxon>
        <taxon>Comamonadaceae</taxon>
        <taxon>Comamonas</taxon>
    </lineage>
</organism>
<proteinExistence type="predicted"/>